<proteinExistence type="predicted"/>
<dbReference type="Proteomes" id="UP000186922">
    <property type="component" value="Unassembled WGS sequence"/>
</dbReference>
<name>A0A1D1W6V7_RAMVA</name>
<accession>A0A1D1W6V7</accession>
<evidence type="ECO:0000313" key="2">
    <source>
        <dbReference type="Proteomes" id="UP000186922"/>
    </source>
</evidence>
<evidence type="ECO:0000313" key="1">
    <source>
        <dbReference type="EMBL" id="GAV09150.1"/>
    </source>
</evidence>
<gene>
    <name evidence="1" type="primary">RvY_18744</name>
    <name evidence="1" type="synonym">RvY_18744.1</name>
    <name evidence="1" type="ORF">RvY_18744-1</name>
</gene>
<comment type="caution">
    <text evidence="1">The sequence shown here is derived from an EMBL/GenBank/DDBJ whole genome shotgun (WGS) entry which is preliminary data.</text>
</comment>
<reference evidence="1 2" key="1">
    <citation type="journal article" date="2016" name="Nat. Commun.">
        <title>Extremotolerant tardigrade genome and improved radiotolerance of human cultured cells by tardigrade-unique protein.</title>
        <authorList>
            <person name="Hashimoto T."/>
            <person name="Horikawa D.D."/>
            <person name="Saito Y."/>
            <person name="Kuwahara H."/>
            <person name="Kozuka-Hata H."/>
            <person name="Shin-I T."/>
            <person name="Minakuchi Y."/>
            <person name="Ohishi K."/>
            <person name="Motoyama A."/>
            <person name="Aizu T."/>
            <person name="Enomoto A."/>
            <person name="Kondo K."/>
            <person name="Tanaka S."/>
            <person name="Hara Y."/>
            <person name="Koshikawa S."/>
            <person name="Sagara H."/>
            <person name="Miura T."/>
            <person name="Yokobori S."/>
            <person name="Miyagawa K."/>
            <person name="Suzuki Y."/>
            <person name="Kubo T."/>
            <person name="Oyama M."/>
            <person name="Kohara Y."/>
            <person name="Fujiyama A."/>
            <person name="Arakawa K."/>
            <person name="Katayama T."/>
            <person name="Toyoda A."/>
            <person name="Kunieda T."/>
        </authorList>
    </citation>
    <scope>NUCLEOTIDE SEQUENCE [LARGE SCALE GENOMIC DNA]</scope>
    <source>
        <strain evidence="1 2">YOKOZUNA-1</strain>
    </source>
</reference>
<organism evidence="1 2">
    <name type="scientific">Ramazzottius varieornatus</name>
    <name type="common">Water bear</name>
    <name type="synonym">Tardigrade</name>
    <dbReference type="NCBI Taxonomy" id="947166"/>
    <lineage>
        <taxon>Eukaryota</taxon>
        <taxon>Metazoa</taxon>
        <taxon>Ecdysozoa</taxon>
        <taxon>Tardigrada</taxon>
        <taxon>Eutardigrada</taxon>
        <taxon>Parachela</taxon>
        <taxon>Hypsibioidea</taxon>
        <taxon>Ramazzottiidae</taxon>
        <taxon>Ramazzottius</taxon>
    </lineage>
</organism>
<protein>
    <submittedName>
        <fullName evidence="1">Uncharacterized protein</fullName>
    </submittedName>
</protein>
<dbReference type="EMBL" id="BDGG01000020">
    <property type="protein sequence ID" value="GAV09150.1"/>
    <property type="molecule type" value="Genomic_DNA"/>
</dbReference>
<sequence>MWTGGGRVICGREATNSIIYFLLRHWMTSLSSEVKSRFCRVTSYSVGLSVFTGEEGDVSEEIRLKGWREACETSDPWRMMMESSVCCPQSRPIPTPWTRPCYHTTLTVMPRITKVKSFWAATAAPTKHRRTEAAPAALASAMSLTRTSCKGICRIVVSLVGRS</sequence>
<dbReference type="AlphaFoldDB" id="A0A1D1W6V7"/>
<keyword evidence="2" id="KW-1185">Reference proteome</keyword>